<proteinExistence type="inferred from homology"/>
<keyword evidence="2" id="KW-0805">Transcription regulation</keyword>
<dbReference type="Gene3D" id="3.40.190.10">
    <property type="entry name" value="Periplasmic binding protein-like II"/>
    <property type="match status" value="2"/>
</dbReference>
<dbReference type="OrthoDB" id="8717159at2"/>
<dbReference type="InterPro" id="IPR036388">
    <property type="entry name" value="WH-like_DNA-bd_sf"/>
</dbReference>
<comment type="caution">
    <text evidence="6">The sequence shown here is derived from an EMBL/GenBank/DDBJ whole genome shotgun (WGS) entry which is preliminary data.</text>
</comment>
<reference evidence="6 7" key="1">
    <citation type="submission" date="2015-11" db="EMBL/GenBank/DDBJ databases">
        <title>Expanding the genomic diversity of Burkholderia species for the development of highly accurate diagnostics.</title>
        <authorList>
            <person name="Sahl J."/>
            <person name="Keim P."/>
            <person name="Wagner D."/>
        </authorList>
    </citation>
    <scope>NUCLEOTIDE SEQUENCE [LARGE SCALE GENOMIC DNA]</scope>
    <source>
        <strain evidence="6 7">TSV85</strain>
    </source>
</reference>
<dbReference type="PROSITE" id="PS50931">
    <property type="entry name" value="HTH_LYSR"/>
    <property type="match status" value="1"/>
</dbReference>
<dbReference type="EMBL" id="LOWA01000018">
    <property type="protein sequence ID" value="KVE28822.1"/>
    <property type="molecule type" value="Genomic_DNA"/>
</dbReference>
<dbReference type="PANTHER" id="PTHR30118">
    <property type="entry name" value="HTH-TYPE TRANSCRIPTIONAL REGULATOR LEUO-RELATED"/>
    <property type="match status" value="1"/>
</dbReference>
<evidence type="ECO:0000313" key="7">
    <source>
        <dbReference type="Proteomes" id="UP000062788"/>
    </source>
</evidence>
<evidence type="ECO:0000256" key="1">
    <source>
        <dbReference type="ARBA" id="ARBA00009437"/>
    </source>
</evidence>
<dbReference type="Pfam" id="PF03466">
    <property type="entry name" value="LysR_substrate"/>
    <property type="match status" value="1"/>
</dbReference>
<sequence>MQQPLDLNLLIALDALLTEGSVTGAAERMNLSVPTMSRTLNKIREMIGDPIFVRAGRVLVPTPRALALRKGTREIVERARALLQDGEAFDLRQLTRTFTIRADDGFVSSFGPVLLMLMMEAAPNVQLRFKAQGQQDVESLREGLIDLDVGVIADIGPEIVRQALFRDRFVAAFRVGHPLEQAETITPELFCRYQHVTVSRRGRTTGPVDDMLHVLGHSRRVTVVTPTFAEALAVARETDLVACVAERLTQTARHGMRTRELPVATPPVLISQAWHPRFGTDPANRALRSLLKQACELPA</sequence>
<accession>A0A118DQ05</accession>
<dbReference type="RefSeq" id="WP_059515272.1">
    <property type="nucleotide sequence ID" value="NZ_LOWA01000018.1"/>
</dbReference>
<keyword evidence="7" id="KW-1185">Reference proteome</keyword>
<dbReference type="InterPro" id="IPR005119">
    <property type="entry name" value="LysR_subst-bd"/>
</dbReference>
<dbReference type="PANTHER" id="PTHR30118:SF15">
    <property type="entry name" value="TRANSCRIPTIONAL REGULATORY PROTEIN"/>
    <property type="match status" value="1"/>
</dbReference>
<comment type="similarity">
    <text evidence="1">Belongs to the LysR transcriptional regulatory family.</text>
</comment>
<dbReference type="Gene3D" id="1.10.10.10">
    <property type="entry name" value="Winged helix-like DNA-binding domain superfamily/Winged helix DNA-binding domain"/>
    <property type="match status" value="1"/>
</dbReference>
<organism evidence="6 7">
    <name type="scientific">Burkholderia singularis</name>
    <dbReference type="NCBI Taxonomy" id="1503053"/>
    <lineage>
        <taxon>Bacteria</taxon>
        <taxon>Pseudomonadati</taxon>
        <taxon>Pseudomonadota</taxon>
        <taxon>Betaproteobacteria</taxon>
        <taxon>Burkholderiales</taxon>
        <taxon>Burkholderiaceae</taxon>
        <taxon>Burkholderia</taxon>
        <taxon>pseudomallei group</taxon>
    </lineage>
</organism>
<evidence type="ECO:0000256" key="2">
    <source>
        <dbReference type="ARBA" id="ARBA00023015"/>
    </source>
</evidence>
<gene>
    <name evidence="6" type="ORF">WS67_08960</name>
</gene>
<evidence type="ECO:0000256" key="3">
    <source>
        <dbReference type="ARBA" id="ARBA00023125"/>
    </source>
</evidence>
<evidence type="ECO:0000256" key="4">
    <source>
        <dbReference type="ARBA" id="ARBA00023163"/>
    </source>
</evidence>
<dbReference type="SUPFAM" id="SSF46785">
    <property type="entry name" value="Winged helix' DNA-binding domain"/>
    <property type="match status" value="1"/>
</dbReference>
<dbReference type="CDD" id="cd08460">
    <property type="entry name" value="PBP2_DntR_like_1"/>
    <property type="match status" value="1"/>
</dbReference>
<protein>
    <submittedName>
        <fullName evidence="6">LysR family transcriptional regulator</fullName>
    </submittedName>
</protein>
<name>A0A118DQ05_9BURK</name>
<dbReference type="InterPro" id="IPR000847">
    <property type="entry name" value="LysR_HTH_N"/>
</dbReference>
<dbReference type="InterPro" id="IPR036390">
    <property type="entry name" value="WH_DNA-bd_sf"/>
</dbReference>
<dbReference type="GO" id="GO:0003700">
    <property type="term" value="F:DNA-binding transcription factor activity"/>
    <property type="evidence" value="ECO:0007669"/>
    <property type="project" value="InterPro"/>
</dbReference>
<evidence type="ECO:0000313" key="6">
    <source>
        <dbReference type="EMBL" id="KVE28822.1"/>
    </source>
</evidence>
<keyword evidence="3" id="KW-0238">DNA-binding</keyword>
<dbReference type="InterPro" id="IPR050389">
    <property type="entry name" value="LysR-type_TF"/>
</dbReference>
<dbReference type="AlphaFoldDB" id="A0A118DQ05"/>
<dbReference type="Pfam" id="PF00126">
    <property type="entry name" value="HTH_1"/>
    <property type="match status" value="1"/>
</dbReference>
<evidence type="ECO:0000259" key="5">
    <source>
        <dbReference type="PROSITE" id="PS50931"/>
    </source>
</evidence>
<dbReference type="SUPFAM" id="SSF53850">
    <property type="entry name" value="Periplasmic binding protein-like II"/>
    <property type="match status" value="1"/>
</dbReference>
<dbReference type="Proteomes" id="UP000062788">
    <property type="component" value="Unassembled WGS sequence"/>
</dbReference>
<keyword evidence="4" id="KW-0804">Transcription</keyword>
<dbReference type="GO" id="GO:0003677">
    <property type="term" value="F:DNA binding"/>
    <property type="evidence" value="ECO:0007669"/>
    <property type="project" value="UniProtKB-KW"/>
</dbReference>
<feature type="domain" description="HTH lysR-type" evidence="5">
    <location>
        <begin position="5"/>
        <end position="62"/>
    </location>
</feature>